<organism evidence="2 3">
    <name type="scientific">Caenorhabditis auriculariae</name>
    <dbReference type="NCBI Taxonomy" id="2777116"/>
    <lineage>
        <taxon>Eukaryota</taxon>
        <taxon>Metazoa</taxon>
        <taxon>Ecdysozoa</taxon>
        <taxon>Nematoda</taxon>
        <taxon>Chromadorea</taxon>
        <taxon>Rhabditida</taxon>
        <taxon>Rhabditina</taxon>
        <taxon>Rhabditomorpha</taxon>
        <taxon>Rhabditoidea</taxon>
        <taxon>Rhabditidae</taxon>
        <taxon>Peloderinae</taxon>
        <taxon>Caenorhabditis</taxon>
    </lineage>
</organism>
<feature type="compositionally biased region" description="Basic and acidic residues" evidence="1">
    <location>
        <begin position="258"/>
        <end position="283"/>
    </location>
</feature>
<feature type="region of interest" description="Disordered" evidence="1">
    <location>
        <begin position="1"/>
        <end position="26"/>
    </location>
</feature>
<dbReference type="InterPro" id="IPR031106">
    <property type="entry name" value="C/EBP"/>
</dbReference>
<dbReference type="EMBL" id="CAJGYM010000006">
    <property type="protein sequence ID" value="CAD6187289.1"/>
    <property type="molecule type" value="Genomic_DNA"/>
</dbReference>
<sequence length="328" mass="38079">MYNVPESNFRMSNATNGPGDVPRGKDRFTEYDVFRRNPTSPDSMPFQRQDSLAICADLQEKDRSRSEMLDFMETSLDLSNYLNCFNELNVPADQIDLDDNELQKAHILYEDPANGEHSVYGGNSQYEPEQAQPTSDFEYYQAEIPDDEEAYVMQCDVPQKEAATVVDVQVEGNTPRPTRTLKRPAHMTEMMPKAEPIEDWDDSTSTSSYASEKKIRQRKGGPGDESNVDYKPQTKARKYQLKPEQEKAQPQYRLKRARNNDAVRKSRNKAKEQQKQREKENDNMRLRIRELEALLDAEKKARDRDRQVISELLQAKNCNCYNKIMRKN</sequence>
<gene>
    <name evidence="2" type="ORF">CAUJ_LOCUS3208</name>
</gene>
<reference evidence="2" key="1">
    <citation type="submission" date="2020-10" db="EMBL/GenBank/DDBJ databases">
        <authorList>
            <person name="Kikuchi T."/>
        </authorList>
    </citation>
    <scope>NUCLEOTIDE SEQUENCE</scope>
    <source>
        <strain evidence="2">NKZ352</strain>
    </source>
</reference>
<dbReference type="GO" id="GO:0000981">
    <property type="term" value="F:DNA-binding transcription factor activity, RNA polymerase II-specific"/>
    <property type="evidence" value="ECO:0007669"/>
    <property type="project" value="TreeGrafter"/>
</dbReference>
<dbReference type="AlphaFoldDB" id="A0A8S1GVI6"/>
<keyword evidence="3" id="KW-1185">Reference proteome</keyword>
<comment type="caution">
    <text evidence="2">The sequence shown here is derived from an EMBL/GenBank/DDBJ whole genome shotgun (WGS) entry which is preliminary data.</text>
</comment>
<dbReference type="Gene3D" id="1.20.5.170">
    <property type="match status" value="1"/>
</dbReference>
<dbReference type="InterPro" id="IPR046347">
    <property type="entry name" value="bZIP_sf"/>
</dbReference>
<dbReference type="OrthoDB" id="10039716at2759"/>
<dbReference type="PANTHER" id="PTHR23334">
    <property type="entry name" value="CCAAT/ENHANCER BINDING PROTEIN"/>
    <property type="match status" value="1"/>
</dbReference>
<evidence type="ECO:0008006" key="4">
    <source>
        <dbReference type="Google" id="ProtNLM"/>
    </source>
</evidence>
<dbReference type="GO" id="GO:0006351">
    <property type="term" value="P:DNA-templated transcription"/>
    <property type="evidence" value="ECO:0007669"/>
    <property type="project" value="InterPro"/>
</dbReference>
<accession>A0A8S1GVI6</accession>
<feature type="compositionally biased region" description="Polar residues" evidence="1">
    <location>
        <begin position="1"/>
        <end position="16"/>
    </location>
</feature>
<dbReference type="SUPFAM" id="SSF57959">
    <property type="entry name" value="Leucine zipper domain"/>
    <property type="match status" value="1"/>
</dbReference>
<evidence type="ECO:0000313" key="3">
    <source>
        <dbReference type="Proteomes" id="UP000835052"/>
    </source>
</evidence>
<feature type="region of interest" description="Disordered" evidence="1">
    <location>
        <begin position="169"/>
        <end position="283"/>
    </location>
</feature>
<name>A0A8S1GVI6_9PELO</name>
<evidence type="ECO:0000313" key="2">
    <source>
        <dbReference type="EMBL" id="CAD6187289.1"/>
    </source>
</evidence>
<evidence type="ECO:0000256" key="1">
    <source>
        <dbReference type="SAM" id="MobiDB-lite"/>
    </source>
</evidence>
<protein>
    <recommendedName>
        <fullName evidence="4">BZIP domain-containing protein</fullName>
    </recommendedName>
</protein>
<dbReference type="GO" id="GO:0000978">
    <property type="term" value="F:RNA polymerase II cis-regulatory region sequence-specific DNA binding"/>
    <property type="evidence" value="ECO:0007669"/>
    <property type="project" value="TreeGrafter"/>
</dbReference>
<proteinExistence type="predicted"/>
<dbReference type="Proteomes" id="UP000835052">
    <property type="component" value="Unassembled WGS sequence"/>
</dbReference>
<dbReference type="PANTHER" id="PTHR23334:SF43">
    <property type="entry name" value="CCAAT_ENHANCER-BINDING PROTEIN HOMOLOG 1-RELATED"/>
    <property type="match status" value="1"/>
</dbReference>